<evidence type="ECO:0000313" key="2">
    <source>
        <dbReference type="Proteomes" id="UP000580856"/>
    </source>
</evidence>
<dbReference type="Proteomes" id="UP000580856">
    <property type="component" value="Unassembled WGS sequence"/>
</dbReference>
<protein>
    <submittedName>
        <fullName evidence="1">Uncharacterized protein</fullName>
    </submittedName>
</protein>
<dbReference type="RefSeq" id="WP_167940393.1">
    <property type="nucleotide sequence ID" value="NZ_JAATJA010000001.1"/>
</dbReference>
<accession>A0A846QJT8</accession>
<dbReference type="AlphaFoldDB" id="A0A846QJT8"/>
<organism evidence="1 2">
    <name type="scientific">Desulfobaculum xiamenense</name>
    <dbReference type="NCBI Taxonomy" id="995050"/>
    <lineage>
        <taxon>Bacteria</taxon>
        <taxon>Pseudomonadati</taxon>
        <taxon>Thermodesulfobacteriota</taxon>
        <taxon>Desulfovibrionia</taxon>
        <taxon>Desulfovibrionales</taxon>
        <taxon>Desulfovibrionaceae</taxon>
        <taxon>Desulfobaculum</taxon>
    </lineage>
</organism>
<reference evidence="1 2" key="1">
    <citation type="submission" date="2020-03" db="EMBL/GenBank/DDBJ databases">
        <title>Genomic Encyclopedia of Type Strains, Phase IV (KMG-IV): sequencing the most valuable type-strain genomes for metagenomic binning, comparative biology and taxonomic classification.</title>
        <authorList>
            <person name="Goeker M."/>
        </authorList>
    </citation>
    <scope>NUCLEOTIDE SEQUENCE [LARGE SCALE GENOMIC DNA]</scope>
    <source>
        <strain evidence="1 2">DSM 24233</strain>
    </source>
</reference>
<gene>
    <name evidence="1" type="ORF">GGQ74_000970</name>
</gene>
<keyword evidence="2" id="KW-1185">Reference proteome</keyword>
<dbReference type="EMBL" id="JAATJA010000001">
    <property type="protein sequence ID" value="NJB67330.1"/>
    <property type="molecule type" value="Genomic_DNA"/>
</dbReference>
<comment type="caution">
    <text evidence="1">The sequence shown here is derived from an EMBL/GenBank/DDBJ whole genome shotgun (WGS) entry which is preliminary data.</text>
</comment>
<sequence length="96" mass="9902">MEYYLSDDITPAPPAIGYPVPGSNMTLLPGGEVHAAPSGYVTVEGGGEVRVPGGGYVTVEGAGEVRIYPGPEISPQIIDAAHFAEVDTGYVLNEVV</sequence>
<proteinExistence type="predicted"/>
<name>A0A846QJT8_9BACT</name>
<evidence type="ECO:0000313" key="1">
    <source>
        <dbReference type="EMBL" id="NJB67330.1"/>
    </source>
</evidence>